<feature type="region of interest" description="Disordered" evidence="1">
    <location>
        <begin position="100"/>
        <end position="138"/>
    </location>
</feature>
<dbReference type="RefSeq" id="WP_259624097.1">
    <property type="nucleotide sequence ID" value="NZ_JANYMP010000007.1"/>
</dbReference>
<dbReference type="InterPro" id="IPR004401">
    <property type="entry name" value="YbaB/EbfC"/>
</dbReference>
<dbReference type="AlphaFoldDB" id="A0A9X3AFP9"/>
<evidence type="ECO:0000313" key="2">
    <source>
        <dbReference type="EMBL" id="MCS7478591.1"/>
    </source>
</evidence>
<sequence>MSDHNGWQQKLSDDARRFQDLHDRVSRMSVTETSRDGLIKVTVSSSGALTELEMPGSLAGVAAGVLECVRRAQSRIPALLQETAAQTVGADDVGVRLLVDDAGKRFPEPDPPPTASRREPRGDDDEDWDGPEVMDDGR</sequence>
<evidence type="ECO:0000313" key="3">
    <source>
        <dbReference type="Proteomes" id="UP001141259"/>
    </source>
</evidence>
<dbReference type="Proteomes" id="UP001141259">
    <property type="component" value="Unassembled WGS sequence"/>
</dbReference>
<keyword evidence="3" id="KW-1185">Reference proteome</keyword>
<evidence type="ECO:0000256" key="1">
    <source>
        <dbReference type="SAM" id="MobiDB-lite"/>
    </source>
</evidence>
<proteinExistence type="predicted"/>
<dbReference type="Gene3D" id="3.30.1310.10">
    <property type="entry name" value="Nucleoid-associated protein YbaB-like domain"/>
    <property type="match status" value="1"/>
</dbReference>
<dbReference type="InterPro" id="IPR036894">
    <property type="entry name" value="YbaB-like_sf"/>
</dbReference>
<dbReference type="GO" id="GO:0003677">
    <property type="term" value="F:DNA binding"/>
    <property type="evidence" value="ECO:0007669"/>
    <property type="project" value="InterPro"/>
</dbReference>
<comment type="caution">
    <text evidence="2">The sequence shown here is derived from an EMBL/GenBank/DDBJ whole genome shotgun (WGS) entry which is preliminary data.</text>
</comment>
<dbReference type="Pfam" id="PF02575">
    <property type="entry name" value="YbaB_DNA_bd"/>
    <property type="match status" value="1"/>
</dbReference>
<organism evidence="2 3">
    <name type="scientific">Umezawaea endophytica</name>
    <dbReference type="NCBI Taxonomy" id="1654476"/>
    <lineage>
        <taxon>Bacteria</taxon>
        <taxon>Bacillati</taxon>
        <taxon>Actinomycetota</taxon>
        <taxon>Actinomycetes</taxon>
        <taxon>Pseudonocardiales</taxon>
        <taxon>Pseudonocardiaceae</taxon>
        <taxon>Umezawaea</taxon>
    </lineage>
</organism>
<reference evidence="2" key="1">
    <citation type="submission" date="2022-08" db="EMBL/GenBank/DDBJ databases">
        <authorList>
            <person name="Tistechok S."/>
            <person name="Samborskyy M."/>
            <person name="Roman I."/>
        </authorList>
    </citation>
    <scope>NUCLEOTIDE SEQUENCE</scope>
    <source>
        <strain evidence="2">DSM 103496</strain>
    </source>
</reference>
<feature type="compositionally biased region" description="Acidic residues" evidence="1">
    <location>
        <begin position="122"/>
        <end position="138"/>
    </location>
</feature>
<name>A0A9X3AFP9_9PSEU</name>
<protein>
    <submittedName>
        <fullName evidence="2">YbaB/EbfC family nucleoid-associated protein</fullName>
    </submittedName>
</protein>
<dbReference type="EMBL" id="JANYMP010000007">
    <property type="protein sequence ID" value="MCS7478591.1"/>
    <property type="molecule type" value="Genomic_DNA"/>
</dbReference>
<gene>
    <name evidence="2" type="ORF">NZH93_17155</name>
</gene>
<accession>A0A9X3AFP9</accession>